<dbReference type="Proteomes" id="UP000095280">
    <property type="component" value="Unplaced"/>
</dbReference>
<dbReference type="GO" id="GO:0005666">
    <property type="term" value="C:RNA polymerase III complex"/>
    <property type="evidence" value="ECO:0007669"/>
    <property type="project" value="InterPro"/>
</dbReference>
<dbReference type="InterPro" id="IPR001578">
    <property type="entry name" value="Peptidase_C12_UCH"/>
</dbReference>
<keyword evidence="6 7" id="KW-0788">Thiol protease</keyword>
<dbReference type="SMART" id="SM00731">
    <property type="entry name" value="SprT"/>
    <property type="match status" value="1"/>
</dbReference>
<feature type="compositionally biased region" description="Polar residues" evidence="8">
    <location>
        <begin position="535"/>
        <end position="551"/>
    </location>
</feature>
<feature type="region of interest" description="Disordered" evidence="8">
    <location>
        <begin position="535"/>
        <end position="557"/>
    </location>
</feature>
<feature type="compositionally biased region" description="Low complexity" evidence="8">
    <location>
        <begin position="1104"/>
        <end position="1121"/>
    </location>
</feature>
<dbReference type="PANTHER" id="PTHR23099">
    <property type="entry name" value="TRANSCRIPTIONAL REGULATOR"/>
    <property type="match status" value="1"/>
</dbReference>
<dbReference type="EC" id="3.4.19.12" evidence="2 7"/>
<evidence type="ECO:0000256" key="5">
    <source>
        <dbReference type="ARBA" id="ARBA00022801"/>
    </source>
</evidence>
<evidence type="ECO:0000256" key="2">
    <source>
        <dbReference type="ARBA" id="ARBA00012759"/>
    </source>
</evidence>
<feature type="region of interest" description="Disordered" evidence="8">
    <location>
        <begin position="96"/>
        <end position="127"/>
    </location>
</feature>
<dbReference type="GO" id="GO:0003677">
    <property type="term" value="F:DNA binding"/>
    <property type="evidence" value="ECO:0007669"/>
    <property type="project" value="InterPro"/>
</dbReference>
<dbReference type="Pfam" id="PF18031">
    <property type="entry name" value="UCH_C"/>
    <property type="match status" value="1"/>
</dbReference>
<feature type="region of interest" description="Disordered" evidence="8">
    <location>
        <begin position="441"/>
        <end position="474"/>
    </location>
</feature>
<feature type="compositionally biased region" description="Polar residues" evidence="8">
    <location>
        <begin position="1215"/>
        <end position="1226"/>
    </location>
</feature>
<dbReference type="Pfam" id="PF10263">
    <property type="entry name" value="SprT-like"/>
    <property type="match status" value="1"/>
</dbReference>
<accession>A0A1I8GGF4</accession>
<evidence type="ECO:0000256" key="7">
    <source>
        <dbReference type="PROSITE-ProRule" id="PRU01393"/>
    </source>
</evidence>
<feature type="domain" description="UCH catalytic" evidence="9">
    <location>
        <begin position="1123"/>
        <end position="1461"/>
    </location>
</feature>
<evidence type="ECO:0000256" key="4">
    <source>
        <dbReference type="ARBA" id="ARBA00022786"/>
    </source>
</evidence>
<feature type="active site" description="Nucleophile" evidence="7">
    <location>
        <position position="1255"/>
    </location>
</feature>
<reference evidence="11" key="1">
    <citation type="submission" date="2016-11" db="UniProtKB">
        <authorList>
            <consortium name="WormBaseParasite"/>
        </authorList>
    </citation>
    <scope>IDENTIFICATION</scope>
</reference>
<feature type="active site" description="Proton donor" evidence="7">
    <location>
        <position position="1379"/>
    </location>
</feature>
<dbReference type="InterPro" id="IPR036959">
    <property type="entry name" value="Peptidase_C12_UCH_sf"/>
</dbReference>
<comment type="catalytic activity">
    <reaction evidence="1 7">
        <text>Thiol-dependent hydrolysis of ester, thioester, amide, peptide and isopeptide bonds formed by the C-terminal Gly of ubiquitin (a 76-residue protein attached to proteins as an intracellular targeting signal).</text>
        <dbReference type="EC" id="3.4.19.12"/>
    </reaction>
</comment>
<feature type="region of interest" description="Disordered" evidence="8">
    <location>
        <begin position="46"/>
        <end position="83"/>
    </location>
</feature>
<evidence type="ECO:0000256" key="8">
    <source>
        <dbReference type="SAM" id="MobiDB-lite"/>
    </source>
</evidence>
<dbReference type="SUPFAM" id="SSF54001">
    <property type="entry name" value="Cysteine proteinases"/>
    <property type="match status" value="1"/>
</dbReference>
<name>A0A1I8GGF4_9PLAT</name>
<evidence type="ECO:0000256" key="6">
    <source>
        <dbReference type="ARBA" id="ARBA00022807"/>
    </source>
</evidence>
<dbReference type="Pfam" id="PF01088">
    <property type="entry name" value="Peptidase_C12"/>
    <property type="match status" value="2"/>
</dbReference>
<evidence type="ECO:0000256" key="1">
    <source>
        <dbReference type="ARBA" id="ARBA00000707"/>
    </source>
</evidence>
<dbReference type="WBParaSite" id="maker-uti_cns_0001776-snap-gene-0.9-mRNA-1">
    <property type="protein sequence ID" value="maker-uti_cns_0001776-snap-gene-0.9-mRNA-1"/>
    <property type="gene ID" value="maker-uti_cns_0001776-snap-gene-0.9"/>
</dbReference>
<dbReference type="GO" id="GO:0006511">
    <property type="term" value="P:ubiquitin-dependent protein catabolic process"/>
    <property type="evidence" value="ECO:0007669"/>
    <property type="project" value="UniProtKB-UniRule"/>
</dbReference>
<dbReference type="Pfam" id="PF05132">
    <property type="entry name" value="RNA_pol_Rpc4"/>
    <property type="match status" value="1"/>
</dbReference>
<dbReference type="InterPro" id="IPR038765">
    <property type="entry name" value="Papain-like_cys_pep_sf"/>
</dbReference>
<dbReference type="PANTHER" id="PTHR23099:SF0">
    <property type="entry name" value="GERM CELL NUCLEAR ACIDIC PROTEIN"/>
    <property type="match status" value="1"/>
</dbReference>
<feature type="region of interest" description="Disordered" evidence="8">
    <location>
        <begin position="1078"/>
        <end position="1123"/>
    </location>
</feature>
<feature type="compositionally biased region" description="Low complexity" evidence="8">
    <location>
        <begin position="1081"/>
        <end position="1095"/>
    </location>
</feature>
<evidence type="ECO:0000313" key="11">
    <source>
        <dbReference type="WBParaSite" id="maker-uti_cns_0001776-snap-gene-0.9-mRNA-1"/>
    </source>
</evidence>
<dbReference type="PROSITE" id="PS52048">
    <property type="entry name" value="UCH_DOMAIN"/>
    <property type="match status" value="1"/>
</dbReference>
<feature type="site" description="Transition state stabilizer" evidence="7">
    <location>
        <position position="1249"/>
    </location>
</feature>
<keyword evidence="5 7" id="KW-0378">Hydrolase</keyword>
<feature type="compositionally biased region" description="Low complexity" evidence="8">
    <location>
        <begin position="704"/>
        <end position="720"/>
    </location>
</feature>
<feature type="compositionally biased region" description="Polar residues" evidence="8">
    <location>
        <begin position="790"/>
        <end position="813"/>
    </location>
</feature>
<keyword evidence="3 7" id="KW-0645">Protease</keyword>
<keyword evidence="4 7" id="KW-0833">Ubl conjugation pathway</keyword>
<dbReference type="GO" id="GO:0006383">
    <property type="term" value="P:transcription by RNA polymerase III"/>
    <property type="evidence" value="ECO:0007669"/>
    <property type="project" value="InterPro"/>
</dbReference>
<feature type="region of interest" description="Disordered" evidence="8">
    <location>
        <begin position="1181"/>
        <end position="1234"/>
    </location>
</feature>
<feature type="compositionally biased region" description="Polar residues" evidence="8">
    <location>
        <begin position="1601"/>
        <end position="1618"/>
    </location>
</feature>
<sequence length="1779" mass="191094">RLNQRAQIRKAYRNNSTESWSRKSDFGFLFGALLSRRNCWLRVRSGPLKPKDSFNGAGRSSSSAKKPGKDQPDGKSNRPSHGNFVQTHSIFAEGLGGSERSTAGQARGRGFGGGGGGGRASSAAADEPVDVKVEPAIEIRQKAERAGRGDYFIADLRQGDLHPVRVPTPLVPQSHTGTGVSRIKIKEEPMEIDGVRASPTSAVETPAAETPADLLTRCSESGEFFTMQLPTVLPQPAVGQQRSSEAEGLERWPEGHIGFLQVLDTGEVRLLLDVGDDAEAVSFNVSLGADVDHLQELLLLQKLSDSGADQDSGNLHRLGRIDNRLVCSPDIDALLSTAASATVASNTSNNTSSGMALSPPVDLQVGNDTDLLSSTSSSFVFCCGDSAKPCERGDINAAIRCLSERNERIAARLEMRQPAQRRFGSLVRNLQVELEQCEIVESEQPGTSSAAPASSSPVKRLASPPAPDLSHIDDLSAPVTQGQLLLQKQCLTNAIVVEEASGCSEDEVSSADPAGALCSISRVWNKLKDLTISSPQNAHLQTDNSKTSPPSKSAAESIFTSDNSNMAASSVSAARTSPEPVSKPISKPASVLNSESTSARGNVDLVGRLNSEPVEKSVDAAPAVSNAATHVSNKVSDDDDDSADEKFEAFLLQQRQNLRPLPSESEHSADLRNNGVRRHGDSSFVVPDSNADSDDVANDKTGQSSNSSVSSESTNSSRHSLAQKEKENCEDEGKKNVSENSTVTASAPSTVNHPRPGRRPIRLSTIFTSESSSSSNSSFSNDSETAPKRTVSSTQPRYPSQAPRSTAITPLTQKQRRQRREATSWTPIALSPVRHMDFLTSLNEDVPDESRHPDAVQFVRNFRQRRDQLAQYLVRLFNHTAFDGLLPPDLVVSWNRRLTTTAGYCRYQRRRVSDYCVGSDDNNDDRGAENLVVTNVGITRTCRIELSVKVCDSASRTRDTLVHELCHAACWLINGANDGHGRLWKAWTAKCSRAHPSLPPIRRCHAYVVEKKFLYKCASCGYSLARHSRSIRGPDCVCPRCRQGRLECHVNTPDGRKRLSQALRPPTAFARFVKEHYGSQSPLPSASSSSLAAAEAADEETEKPTLSPTSSSSSPAASPEPVDWLELESDPGLFTLLIEDMGVTGVQVEEIYDLQKPMQEGDTVYGFVFLFKWIEERRPAKQRRSNNWQAGTASNNAVDAQHQKQPSKPDPLAANSDSRIQTQQQKLPAAAAAGQNDDTVSTDLFFARQTVPNSCATHSLLSILLNSTSELDLGPTLTRLRASCRGLDPTRRGDAIGRTPELARAHNRHARPSDRPLTLAHKRMHHRSIHHIGHGGTGGSAGSSLSNVGADSASGSGASVVVSSPDQDDQDGCAGDTFHFVSFIPHNGSLLELDGLRAEPTNHGPLDRPWTRTFLRVIRDRVGLTPVSGSAPFATSSAGHASTLASSAAGDIMYNLMAVVPDKRRQLDRRISTLEANLSIIEGAIDKLFAGGRVSTEDISSFSAAVGTSSIKLELGSHQGEQDSEVLQIGNSQPATPQQQEPQLLTLCSNSTSGGADFTKPLTIETNPSLKNVSAPRRHSSSGPSSDSPVSSAASCGGQHLSPQVQASHGSSGSGNKYSTRAAARRDSQAAAAAAAAAAATTATSTTVSASTSAAASTAQLSSSITMSPSPTAGGSLRSFTESELLQLMKMVQQSLAQCRQQLAEEQEKYAKYRTDDCRRCFDYDPLIRAFLTELDSANLLRELVEQQQQQQAAANKRKRVGSHPGLLSALTKKRNRPR</sequence>
<feature type="compositionally biased region" description="Gly residues" evidence="8">
    <location>
        <begin position="107"/>
        <end position="119"/>
    </location>
</feature>
<evidence type="ECO:0000256" key="3">
    <source>
        <dbReference type="ARBA" id="ARBA00022670"/>
    </source>
</evidence>
<organism evidence="10 11">
    <name type="scientific">Macrostomum lignano</name>
    <dbReference type="NCBI Taxonomy" id="282301"/>
    <lineage>
        <taxon>Eukaryota</taxon>
        <taxon>Metazoa</taxon>
        <taxon>Spiralia</taxon>
        <taxon>Lophotrochozoa</taxon>
        <taxon>Platyhelminthes</taxon>
        <taxon>Rhabditophora</taxon>
        <taxon>Macrostomorpha</taxon>
        <taxon>Macrostomida</taxon>
        <taxon>Macrostomidae</taxon>
        <taxon>Macrostomum</taxon>
    </lineage>
</organism>
<protein>
    <recommendedName>
        <fullName evidence="2 7">ubiquitinyl hydrolase 1</fullName>
        <ecNumber evidence="2 7">3.4.19.12</ecNumber>
    </recommendedName>
</protein>
<proteinExistence type="inferred from homology"/>
<dbReference type="GO" id="GO:0006974">
    <property type="term" value="P:DNA damage response"/>
    <property type="evidence" value="ECO:0007669"/>
    <property type="project" value="UniProtKB-ARBA"/>
</dbReference>
<dbReference type="Gene3D" id="3.40.532.10">
    <property type="entry name" value="Peptidase C12, ubiquitin carboxyl-terminal hydrolase"/>
    <property type="match status" value="1"/>
</dbReference>
<dbReference type="GO" id="GO:0004843">
    <property type="term" value="F:cysteine-type deubiquitinase activity"/>
    <property type="evidence" value="ECO:0007669"/>
    <property type="project" value="UniProtKB-UniRule"/>
</dbReference>
<dbReference type="InterPro" id="IPR041507">
    <property type="entry name" value="UCH_C"/>
</dbReference>
<feature type="region of interest" description="Disordered" evidence="8">
    <location>
        <begin position="1330"/>
        <end position="1371"/>
    </location>
</feature>
<feature type="region of interest" description="Disordered" evidence="8">
    <location>
        <begin position="620"/>
        <end position="642"/>
    </location>
</feature>
<feature type="region of interest" description="Disordered" evidence="8">
    <location>
        <begin position="1751"/>
        <end position="1779"/>
    </location>
</feature>
<feature type="compositionally biased region" description="Polar residues" evidence="8">
    <location>
        <begin position="1185"/>
        <end position="1206"/>
    </location>
</feature>
<feature type="site" description="Important for enzyme activity" evidence="7">
    <location>
        <position position="1394"/>
    </location>
</feature>
<dbReference type="InterPro" id="IPR007811">
    <property type="entry name" value="RPC4"/>
</dbReference>
<feature type="compositionally biased region" description="Low complexity" evidence="8">
    <location>
        <begin position="448"/>
        <end position="457"/>
    </location>
</feature>
<keyword evidence="10" id="KW-1185">Reference proteome</keyword>
<evidence type="ECO:0000259" key="9">
    <source>
        <dbReference type="PROSITE" id="PS52048"/>
    </source>
</evidence>
<feature type="region of interest" description="Disordered" evidence="8">
    <location>
        <begin position="1556"/>
        <end position="1624"/>
    </location>
</feature>
<feature type="compositionally biased region" description="Basic and acidic residues" evidence="8">
    <location>
        <begin position="67"/>
        <end position="76"/>
    </location>
</feature>
<feature type="region of interest" description="Disordered" evidence="8">
    <location>
        <begin position="655"/>
        <end position="827"/>
    </location>
</feature>
<feature type="compositionally biased region" description="Basic and acidic residues" evidence="8">
    <location>
        <begin position="722"/>
        <end position="737"/>
    </location>
</feature>
<dbReference type="InterPro" id="IPR006640">
    <property type="entry name" value="SprT-like_domain"/>
</dbReference>
<evidence type="ECO:0000313" key="10">
    <source>
        <dbReference type="Proteomes" id="UP000095280"/>
    </source>
</evidence>
<feature type="compositionally biased region" description="Low complexity" evidence="8">
    <location>
        <begin position="1581"/>
        <end position="1595"/>
    </location>
</feature>
<feature type="region of interest" description="Disordered" evidence="8">
    <location>
        <begin position="569"/>
        <end position="597"/>
    </location>
</feature>
<comment type="similarity">
    <text evidence="7">Belongs to the peptidase C12 family.</text>
</comment>
<feature type="compositionally biased region" description="Polar residues" evidence="8">
    <location>
        <begin position="738"/>
        <end position="752"/>
    </location>
</feature>
<dbReference type="Gene3D" id="1.20.58.860">
    <property type="match status" value="1"/>
</dbReference>
<feature type="compositionally biased region" description="Low complexity" evidence="8">
    <location>
        <begin position="764"/>
        <end position="784"/>
    </location>
</feature>
<feature type="compositionally biased region" description="Low complexity" evidence="8">
    <location>
        <begin position="1342"/>
        <end position="1365"/>
    </location>
</feature>